<sequence>MPGVFERRHEGPDLIGDFLARAAADLDLESQVATVAERGSVEVDAYYGSEVSSSRVQVAPKQWAPQVRAADPEQPFVQIEDYARTEVKMSTVKLAPQRAVKAGAETDAIEREVTRPTINELGDIACAKAPAAGMPPAPLPAAAKSAASAPAPAASEGGSGRGSGAELMGASGGQNAGDAAPAPAAASMASRASSSFVADLAADESAPARPTPATLARSVASSPPTEGAPRLEATPRPPPPSRAAPGGRRARGRDRWRSPVPSLALSTGDSATGSRASGGPPGSAEEARFDGYESDAVIHEILDGSPRGGSACGLERLAVGAVKLHSKVETASALSLNLFAMEWRQVLACRRRLSQLE</sequence>
<feature type="non-terminal residue" evidence="2">
    <location>
        <position position="357"/>
    </location>
</feature>
<evidence type="ECO:0000256" key="1">
    <source>
        <dbReference type="SAM" id="MobiDB-lite"/>
    </source>
</evidence>
<gene>
    <name evidence="2" type="ORF">PCOR1329_LOCUS56218</name>
</gene>
<name>A0ABN9VAW7_9DINO</name>
<evidence type="ECO:0000313" key="2">
    <source>
        <dbReference type="EMBL" id="CAK0870011.1"/>
    </source>
</evidence>
<comment type="caution">
    <text evidence="2">The sequence shown here is derived from an EMBL/GenBank/DDBJ whole genome shotgun (WGS) entry which is preliminary data.</text>
</comment>
<feature type="region of interest" description="Disordered" evidence="1">
    <location>
        <begin position="201"/>
        <end position="287"/>
    </location>
</feature>
<accession>A0ABN9VAW7</accession>
<reference evidence="2" key="1">
    <citation type="submission" date="2023-10" db="EMBL/GenBank/DDBJ databases">
        <authorList>
            <person name="Chen Y."/>
            <person name="Shah S."/>
            <person name="Dougan E. K."/>
            <person name="Thang M."/>
            <person name="Chan C."/>
        </authorList>
    </citation>
    <scope>NUCLEOTIDE SEQUENCE [LARGE SCALE GENOMIC DNA]</scope>
</reference>
<protein>
    <submittedName>
        <fullName evidence="2">Uncharacterized protein</fullName>
    </submittedName>
</protein>
<feature type="region of interest" description="Disordered" evidence="1">
    <location>
        <begin position="148"/>
        <end position="184"/>
    </location>
</feature>
<feature type="compositionally biased region" description="Low complexity" evidence="1">
    <location>
        <begin position="270"/>
        <end position="284"/>
    </location>
</feature>
<evidence type="ECO:0000313" key="3">
    <source>
        <dbReference type="Proteomes" id="UP001189429"/>
    </source>
</evidence>
<keyword evidence="3" id="KW-1185">Reference proteome</keyword>
<proteinExistence type="predicted"/>
<organism evidence="2 3">
    <name type="scientific">Prorocentrum cordatum</name>
    <dbReference type="NCBI Taxonomy" id="2364126"/>
    <lineage>
        <taxon>Eukaryota</taxon>
        <taxon>Sar</taxon>
        <taxon>Alveolata</taxon>
        <taxon>Dinophyceae</taxon>
        <taxon>Prorocentrales</taxon>
        <taxon>Prorocentraceae</taxon>
        <taxon>Prorocentrum</taxon>
    </lineage>
</organism>
<dbReference type="Proteomes" id="UP001189429">
    <property type="component" value="Unassembled WGS sequence"/>
</dbReference>
<feature type="compositionally biased region" description="Low complexity" evidence="1">
    <location>
        <begin position="207"/>
        <end position="217"/>
    </location>
</feature>
<dbReference type="EMBL" id="CAUYUJ010016914">
    <property type="protein sequence ID" value="CAK0870011.1"/>
    <property type="molecule type" value="Genomic_DNA"/>
</dbReference>